<gene>
    <name evidence="2" type="ORF">NP590_19405</name>
</gene>
<evidence type="ECO:0000313" key="3">
    <source>
        <dbReference type="Proteomes" id="UP001524499"/>
    </source>
</evidence>
<evidence type="ECO:0000259" key="1">
    <source>
        <dbReference type="PROSITE" id="PS50885"/>
    </source>
</evidence>
<accession>A0ABT1TLD2</accession>
<evidence type="ECO:0000313" key="2">
    <source>
        <dbReference type="EMBL" id="MCQ8106281.1"/>
    </source>
</evidence>
<dbReference type="Proteomes" id="UP001524499">
    <property type="component" value="Unassembled WGS sequence"/>
</dbReference>
<feature type="domain" description="HAMP" evidence="1">
    <location>
        <begin position="60"/>
        <end position="112"/>
    </location>
</feature>
<dbReference type="PROSITE" id="PS50885">
    <property type="entry name" value="HAMP"/>
    <property type="match status" value="1"/>
</dbReference>
<dbReference type="InterPro" id="IPR003660">
    <property type="entry name" value="HAMP_dom"/>
</dbReference>
<dbReference type="Pfam" id="PF18947">
    <property type="entry name" value="HAMP_2"/>
    <property type="match status" value="1"/>
</dbReference>
<proteinExistence type="predicted"/>
<sequence length="199" mass="21275">MKLSDLFFNRAQLLDDSPATIEIERVTQAIIAGKLGERIDTAGLSGEALRFGNSINLMLNAMVQPLHAVSAYAERVAKGDTPPRITDTYSGDFNVIKDNLNAAMDAIDQQTAAARAIAEGDLSVKVGIRGGNDELAKSLLGIIDAQQGLKKELMRLTDASRDGQLSERGNSKQFRGAYGEMIAGVNEMLDAILLPIGEG</sequence>
<dbReference type="Gene3D" id="1.20.120.1530">
    <property type="match status" value="2"/>
</dbReference>
<protein>
    <submittedName>
        <fullName evidence="2">HAMP domain-containing protein</fullName>
    </submittedName>
</protein>
<dbReference type="SMART" id="SM00304">
    <property type="entry name" value="HAMP"/>
    <property type="match status" value="1"/>
</dbReference>
<name>A0ABT1TLD2_9GAMM</name>
<organism evidence="2 3">
    <name type="scientific">Methylomonas subterranea</name>
    <dbReference type="NCBI Taxonomy" id="2952225"/>
    <lineage>
        <taxon>Bacteria</taxon>
        <taxon>Pseudomonadati</taxon>
        <taxon>Pseudomonadota</taxon>
        <taxon>Gammaproteobacteria</taxon>
        <taxon>Methylococcales</taxon>
        <taxon>Methylococcaceae</taxon>
        <taxon>Methylomonas</taxon>
    </lineage>
</organism>
<dbReference type="EMBL" id="JANIBJ010000056">
    <property type="protein sequence ID" value="MCQ8106281.1"/>
    <property type="molecule type" value="Genomic_DNA"/>
</dbReference>
<reference evidence="2 3" key="1">
    <citation type="submission" date="2022-07" db="EMBL/GenBank/DDBJ databases">
        <title>Methylomonas rivi sp. nov., Methylomonas rosea sp. nov., Methylomonas aureus sp. nov. and Methylomonas subterranea sp. nov., four novel methanotrophs isolated from a freshwater creek and the deep terrestrial subsurface.</title>
        <authorList>
            <person name="Abin C."/>
            <person name="Sankaranarayanan K."/>
            <person name="Garner C."/>
            <person name="Sindelar R."/>
            <person name="Kotary K."/>
            <person name="Garner R."/>
            <person name="Barclay S."/>
            <person name="Lawson P."/>
            <person name="Krumholz L."/>
        </authorList>
    </citation>
    <scope>NUCLEOTIDE SEQUENCE [LARGE SCALE GENOMIC DNA]</scope>
    <source>
        <strain evidence="2 3">SURF-2</strain>
    </source>
</reference>
<comment type="caution">
    <text evidence="2">The sequence shown here is derived from an EMBL/GenBank/DDBJ whole genome shotgun (WGS) entry which is preliminary data.</text>
</comment>
<feature type="non-terminal residue" evidence="2">
    <location>
        <position position="199"/>
    </location>
</feature>
<keyword evidence="3" id="KW-1185">Reference proteome</keyword>
<dbReference type="CDD" id="cd06225">
    <property type="entry name" value="HAMP"/>
    <property type="match status" value="1"/>
</dbReference>
<dbReference type="RefSeq" id="WP_256604374.1">
    <property type="nucleotide sequence ID" value="NZ_JANIBJ010000056.1"/>
</dbReference>